<dbReference type="SUPFAM" id="SSF50494">
    <property type="entry name" value="Trypsin-like serine proteases"/>
    <property type="match status" value="1"/>
</dbReference>
<name>A0A6A4IZH8_APOLU</name>
<evidence type="ECO:0000313" key="3">
    <source>
        <dbReference type="EMBL" id="KAF6204312.1"/>
    </source>
</evidence>
<dbReference type="InterPro" id="IPR033116">
    <property type="entry name" value="TRYPSIN_SER"/>
</dbReference>
<accession>A0A6A4IZH8</accession>
<organism evidence="3 4">
    <name type="scientific">Apolygus lucorum</name>
    <name type="common">Small green plant bug</name>
    <name type="synonym">Lygocoris lucorum</name>
    <dbReference type="NCBI Taxonomy" id="248454"/>
    <lineage>
        <taxon>Eukaryota</taxon>
        <taxon>Metazoa</taxon>
        <taxon>Ecdysozoa</taxon>
        <taxon>Arthropoda</taxon>
        <taxon>Hexapoda</taxon>
        <taxon>Insecta</taxon>
        <taxon>Pterygota</taxon>
        <taxon>Neoptera</taxon>
        <taxon>Paraneoptera</taxon>
        <taxon>Hemiptera</taxon>
        <taxon>Heteroptera</taxon>
        <taxon>Panheteroptera</taxon>
        <taxon>Cimicomorpha</taxon>
        <taxon>Miridae</taxon>
        <taxon>Mirini</taxon>
        <taxon>Apolygus</taxon>
    </lineage>
</organism>
<reference evidence="3" key="1">
    <citation type="journal article" date="2021" name="Mol. Ecol. Resour.">
        <title>Apolygus lucorum genome provides insights into omnivorousness and mesophyll feeding.</title>
        <authorList>
            <person name="Liu Y."/>
            <person name="Liu H."/>
            <person name="Wang H."/>
            <person name="Huang T."/>
            <person name="Liu B."/>
            <person name="Yang B."/>
            <person name="Yin L."/>
            <person name="Li B."/>
            <person name="Zhang Y."/>
            <person name="Zhang S."/>
            <person name="Jiang F."/>
            <person name="Zhang X."/>
            <person name="Ren Y."/>
            <person name="Wang B."/>
            <person name="Wang S."/>
            <person name="Lu Y."/>
            <person name="Wu K."/>
            <person name="Fan W."/>
            <person name="Wang G."/>
        </authorList>
    </citation>
    <scope>NUCLEOTIDE SEQUENCE</scope>
    <source>
        <strain evidence="3">12Hb</strain>
    </source>
</reference>
<dbReference type="PROSITE" id="PS00135">
    <property type="entry name" value="TRYPSIN_SER"/>
    <property type="match status" value="1"/>
</dbReference>
<dbReference type="Gene3D" id="2.40.10.10">
    <property type="entry name" value="Trypsin-like serine proteases"/>
    <property type="match status" value="3"/>
</dbReference>
<proteinExistence type="inferred from homology"/>
<gene>
    <name evidence="3" type="ORF">GE061_002653</name>
</gene>
<dbReference type="PRINTS" id="PR00722">
    <property type="entry name" value="CHYMOTRYPSIN"/>
</dbReference>
<dbReference type="InterPro" id="IPR043504">
    <property type="entry name" value="Peptidase_S1_PA_chymotrypsin"/>
</dbReference>
<comment type="similarity">
    <text evidence="2">Belongs to the peptidase S1 family. CLIP subfamily.</text>
</comment>
<sequence>MVNQIVIISCVLLISVSEGASHKRVKRILHGDPLPSHAFYHTEFMVALSQTFGCIANNDITHEFKNCYRHEHQCGGSIIAPDFVLTACHCVGYDAYYLGQDLPPLRPFVPEEVIPFINTQGGRLRNRPRTPDDPRIIVPRVVTNHPVLNAMAIFAGSPYLSKTPQRRHAAAFFPHHLCYHREKHADPKYEDIFYEMDVGLIKTCFPFNINNDVGVAPLNLPAMEEHFRKMLHESHTCLLIGWGYVWRRHLEDTPEGPVEKTVYVDTDVLQHAFRAVDCRHACGEETYRVNHNCVFCSLHHGPKWNAMSSGDSGGPIICDSYFTGVNAQSSYEYEMNSSQTFHVSVACVKEFIVHEHLEYLRRKSDYIFHWIDGHPVDLRNKGP</sequence>
<keyword evidence="1" id="KW-1015">Disulfide bond</keyword>
<dbReference type="Proteomes" id="UP000466442">
    <property type="component" value="Unassembled WGS sequence"/>
</dbReference>
<dbReference type="PROSITE" id="PS50240">
    <property type="entry name" value="TRYPSIN_DOM"/>
    <property type="match status" value="1"/>
</dbReference>
<keyword evidence="4" id="KW-1185">Reference proteome</keyword>
<evidence type="ECO:0000313" key="4">
    <source>
        <dbReference type="Proteomes" id="UP000466442"/>
    </source>
</evidence>
<dbReference type="InterPro" id="IPR001314">
    <property type="entry name" value="Peptidase_S1A"/>
</dbReference>
<dbReference type="PANTHER" id="PTHR24256">
    <property type="entry name" value="TRYPTASE-RELATED"/>
    <property type="match status" value="1"/>
</dbReference>
<dbReference type="EMBL" id="WIXP02000010">
    <property type="protein sequence ID" value="KAF6204312.1"/>
    <property type="molecule type" value="Genomic_DNA"/>
</dbReference>
<evidence type="ECO:0000256" key="2">
    <source>
        <dbReference type="ARBA" id="ARBA00024195"/>
    </source>
</evidence>
<dbReference type="InterPro" id="IPR009003">
    <property type="entry name" value="Peptidase_S1_PA"/>
</dbReference>
<dbReference type="SMART" id="SM00020">
    <property type="entry name" value="Tryp_SPc"/>
    <property type="match status" value="1"/>
</dbReference>
<comment type="caution">
    <text evidence="3">The sequence shown here is derived from an EMBL/GenBank/DDBJ whole genome shotgun (WGS) entry which is preliminary data.</text>
</comment>
<evidence type="ECO:0000256" key="1">
    <source>
        <dbReference type="ARBA" id="ARBA00023157"/>
    </source>
</evidence>
<dbReference type="GO" id="GO:0006508">
    <property type="term" value="P:proteolysis"/>
    <property type="evidence" value="ECO:0007669"/>
    <property type="project" value="InterPro"/>
</dbReference>
<dbReference type="GO" id="GO:0004252">
    <property type="term" value="F:serine-type endopeptidase activity"/>
    <property type="evidence" value="ECO:0007669"/>
    <property type="project" value="InterPro"/>
</dbReference>
<dbReference type="InterPro" id="IPR051487">
    <property type="entry name" value="Ser/Thr_Proteases_Immune/Dev"/>
</dbReference>
<dbReference type="Pfam" id="PF00089">
    <property type="entry name" value="Trypsin"/>
    <property type="match status" value="2"/>
</dbReference>
<dbReference type="OrthoDB" id="10059102at2759"/>
<dbReference type="AlphaFoldDB" id="A0A6A4IZH8"/>
<dbReference type="InterPro" id="IPR001254">
    <property type="entry name" value="Trypsin_dom"/>
</dbReference>
<protein>
    <submittedName>
        <fullName evidence="3">Uncharacterized protein</fullName>
    </submittedName>
</protein>